<dbReference type="EMBL" id="UINC01087220">
    <property type="protein sequence ID" value="SVC36405.1"/>
    <property type="molecule type" value="Genomic_DNA"/>
</dbReference>
<sequence>MLLWQLDLLPSTHSSVFHVLAPE</sequence>
<reference evidence="1" key="1">
    <citation type="submission" date="2018-05" db="EMBL/GenBank/DDBJ databases">
        <authorList>
            <person name="Lanie J.A."/>
            <person name="Ng W.-L."/>
            <person name="Kazmierczak K.M."/>
            <person name="Andrzejewski T.M."/>
            <person name="Davidsen T.M."/>
            <person name="Wayne K.J."/>
            <person name="Tettelin H."/>
            <person name="Glass J.I."/>
            <person name="Rusch D."/>
            <person name="Podicherti R."/>
            <person name="Tsui H.-C.T."/>
            <person name="Winkler M.E."/>
        </authorList>
    </citation>
    <scope>NUCLEOTIDE SEQUENCE</scope>
</reference>
<protein>
    <submittedName>
        <fullName evidence="1">Uncharacterized protein</fullName>
    </submittedName>
</protein>
<proteinExistence type="predicted"/>
<feature type="non-terminal residue" evidence="1">
    <location>
        <position position="23"/>
    </location>
</feature>
<dbReference type="AlphaFoldDB" id="A0A382LKU8"/>
<evidence type="ECO:0000313" key="1">
    <source>
        <dbReference type="EMBL" id="SVC36405.1"/>
    </source>
</evidence>
<organism evidence="1">
    <name type="scientific">marine metagenome</name>
    <dbReference type="NCBI Taxonomy" id="408172"/>
    <lineage>
        <taxon>unclassified sequences</taxon>
        <taxon>metagenomes</taxon>
        <taxon>ecological metagenomes</taxon>
    </lineage>
</organism>
<name>A0A382LKU8_9ZZZZ</name>
<gene>
    <name evidence="1" type="ORF">METZ01_LOCUS289259</name>
</gene>
<accession>A0A382LKU8</accession>